<name>A0A401NTZ0_SCYTO</name>
<gene>
    <name evidence="2" type="ORF">scyTo_0004588</name>
</gene>
<keyword evidence="3" id="KW-1185">Reference proteome</keyword>
<evidence type="ECO:0000313" key="2">
    <source>
        <dbReference type="EMBL" id="GCB64356.1"/>
    </source>
</evidence>
<dbReference type="AlphaFoldDB" id="A0A401NTZ0"/>
<accession>A0A401NTZ0</accession>
<protein>
    <submittedName>
        <fullName evidence="2">Uncharacterized protein</fullName>
    </submittedName>
</protein>
<organism evidence="2 3">
    <name type="scientific">Scyliorhinus torazame</name>
    <name type="common">Cloudy catshark</name>
    <name type="synonym">Catulus torazame</name>
    <dbReference type="NCBI Taxonomy" id="75743"/>
    <lineage>
        <taxon>Eukaryota</taxon>
        <taxon>Metazoa</taxon>
        <taxon>Chordata</taxon>
        <taxon>Craniata</taxon>
        <taxon>Vertebrata</taxon>
        <taxon>Chondrichthyes</taxon>
        <taxon>Elasmobranchii</taxon>
        <taxon>Galeomorphii</taxon>
        <taxon>Galeoidea</taxon>
        <taxon>Carcharhiniformes</taxon>
        <taxon>Scyliorhinidae</taxon>
        <taxon>Scyliorhinus</taxon>
    </lineage>
</organism>
<keyword evidence="1" id="KW-0812">Transmembrane</keyword>
<evidence type="ECO:0000256" key="1">
    <source>
        <dbReference type="SAM" id="Phobius"/>
    </source>
</evidence>
<comment type="caution">
    <text evidence="2">The sequence shown here is derived from an EMBL/GenBank/DDBJ whole genome shotgun (WGS) entry which is preliminary data.</text>
</comment>
<dbReference type="OrthoDB" id="10375553at2759"/>
<reference evidence="2 3" key="1">
    <citation type="journal article" date="2018" name="Nat. Ecol. Evol.">
        <title>Shark genomes provide insights into elasmobranch evolution and the origin of vertebrates.</title>
        <authorList>
            <person name="Hara Y"/>
            <person name="Yamaguchi K"/>
            <person name="Onimaru K"/>
            <person name="Kadota M"/>
            <person name="Koyanagi M"/>
            <person name="Keeley SD"/>
            <person name="Tatsumi K"/>
            <person name="Tanaka K"/>
            <person name="Motone F"/>
            <person name="Kageyama Y"/>
            <person name="Nozu R"/>
            <person name="Adachi N"/>
            <person name="Nishimura O"/>
            <person name="Nakagawa R"/>
            <person name="Tanegashima C"/>
            <person name="Kiyatake I"/>
            <person name="Matsumoto R"/>
            <person name="Murakumo K"/>
            <person name="Nishida K"/>
            <person name="Terakita A"/>
            <person name="Kuratani S"/>
            <person name="Sato K"/>
            <person name="Hyodo S Kuraku.S."/>
        </authorList>
    </citation>
    <scope>NUCLEOTIDE SEQUENCE [LARGE SCALE GENOMIC DNA]</scope>
</reference>
<feature type="transmembrane region" description="Helical" evidence="1">
    <location>
        <begin position="53"/>
        <end position="78"/>
    </location>
</feature>
<dbReference type="Proteomes" id="UP000288216">
    <property type="component" value="Unassembled WGS sequence"/>
</dbReference>
<sequence length="160" mass="18464">MLAYLLEVLGLDEPATESYSLSWWGDDPPPQSDFAILGAVLYDLVSLLWTTNLGIITSVCAIFALASCFLAFLTTVLVKYKQWLENKEEKKSSTVALKSEKWTNVQGPYRKHFRKRMKNPKKAGMWKDVIKESTETEQEMETDKFVSFPKYKHGFNRKKK</sequence>
<dbReference type="EMBL" id="BFAA01001365">
    <property type="protein sequence ID" value="GCB64356.1"/>
    <property type="molecule type" value="Genomic_DNA"/>
</dbReference>
<keyword evidence="1" id="KW-0472">Membrane</keyword>
<keyword evidence="1" id="KW-1133">Transmembrane helix</keyword>
<evidence type="ECO:0000313" key="3">
    <source>
        <dbReference type="Proteomes" id="UP000288216"/>
    </source>
</evidence>
<proteinExistence type="predicted"/>